<comment type="caution">
    <text evidence="1">The sequence shown here is derived from an EMBL/GenBank/DDBJ whole genome shotgun (WGS) entry which is preliminary data.</text>
</comment>
<protein>
    <submittedName>
        <fullName evidence="1">Uncharacterized protein</fullName>
    </submittedName>
</protein>
<dbReference type="Proteomes" id="UP000663868">
    <property type="component" value="Unassembled WGS sequence"/>
</dbReference>
<evidence type="ECO:0000313" key="2">
    <source>
        <dbReference type="EMBL" id="CAF4041728.1"/>
    </source>
</evidence>
<proteinExistence type="predicted"/>
<dbReference type="Proteomes" id="UP000663860">
    <property type="component" value="Unassembled WGS sequence"/>
</dbReference>
<name>A0A815H9X9_9BILA</name>
<accession>A0A815H9X9</accession>
<dbReference type="EMBL" id="CAJOBB010003456">
    <property type="protein sequence ID" value="CAF4041728.1"/>
    <property type="molecule type" value="Genomic_DNA"/>
</dbReference>
<dbReference type="AlphaFoldDB" id="A0A815H9X9"/>
<reference evidence="1" key="1">
    <citation type="submission" date="2021-02" db="EMBL/GenBank/DDBJ databases">
        <authorList>
            <person name="Nowell W R."/>
        </authorList>
    </citation>
    <scope>NUCLEOTIDE SEQUENCE</scope>
</reference>
<gene>
    <name evidence="1" type="ORF">IZO911_LOCUS36664</name>
    <name evidence="2" type="ORF">KXQ929_LOCUS30962</name>
</gene>
<sequence>MRTTIDQLYSDIWQKVFEYFNAHELCFSLMHMTKQTDDVLFNINHRFRLRGLVFDTHVRIFPEELLLNHIISLELHRNNHPDNIQQRLELRSLKLIGHPEWIISILGKNLQADSRLEQLTLVVPGIGLLHNLFASIAPLVSLRRLEIYEDQLEERIKNGASFLTQTKIENLFCIHAHQ</sequence>
<dbReference type="EMBL" id="CAJNOE010000866">
    <property type="protein sequence ID" value="CAF1348992.1"/>
    <property type="molecule type" value="Genomic_DNA"/>
</dbReference>
<organism evidence="1 3">
    <name type="scientific">Adineta steineri</name>
    <dbReference type="NCBI Taxonomy" id="433720"/>
    <lineage>
        <taxon>Eukaryota</taxon>
        <taxon>Metazoa</taxon>
        <taxon>Spiralia</taxon>
        <taxon>Gnathifera</taxon>
        <taxon>Rotifera</taxon>
        <taxon>Eurotatoria</taxon>
        <taxon>Bdelloidea</taxon>
        <taxon>Adinetida</taxon>
        <taxon>Adinetidae</taxon>
        <taxon>Adineta</taxon>
    </lineage>
</organism>
<evidence type="ECO:0000313" key="3">
    <source>
        <dbReference type="Proteomes" id="UP000663860"/>
    </source>
</evidence>
<evidence type="ECO:0000313" key="1">
    <source>
        <dbReference type="EMBL" id="CAF1348992.1"/>
    </source>
</evidence>